<dbReference type="Pfam" id="PF02671">
    <property type="entry name" value="PAH"/>
    <property type="match status" value="2"/>
</dbReference>
<evidence type="ECO:0000256" key="3">
    <source>
        <dbReference type="ARBA" id="ARBA00023242"/>
    </source>
</evidence>
<proteinExistence type="predicted"/>
<evidence type="ECO:0008006" key="8">
    <source>
        <dbReference type="Google" id="ProtNLM"/>
    </source>
</evidence>
<feature type="non-terminal residue" evidence="6">
    <location>
        <position position="1"/>
    </location>
</feature>
<gene>
    <name evidence="6" type="ORF">BaRGS_00034103</name>
</gene>
<organism evidence="6 7">
    <name type="scientific">Batillaria attramentaria</name>
    <dbReference type="NCBI Taxonomy" id="370345"/>
    <lineage>
        <taxon>Eukaryota</taxon>
        <taxon>Metazoa</taxon>
        <taxon>Spiralia</taxon>
        <taxon>Lophotrochozoa</taxon>
        <taxon>Mollusca</taxon>
        <taxon>Gastropoda</taxon>
        <taxon>Caenogastropoda</taxon>
        <taxon>Sorbeoconcha</taxon>
        <taxon>Cerithioidea</taxon>
        <taxon>Batillariidae</taxon>
        <taxon>Batillaria</taxon>
    </lineage>
</organism>
<evidence type="ECO:0000256" key="2">
    <source>
        <dbReference type="ARBA" id="ARBA00022491"/>
    </source>
</evidence>
<comment type="subcellular location">
    <subcellularLocation>
        <location evidence="1 4">Nucleus</location>
    </subcellularLocation>
</comment>
<evidence type="ECO:0000313" key="7">
    <source>
        <dbReference type="Proteomes" id="UP001519460"/>
    </source>
</evidence>
<dbReference type="Gene3D" id="1.20.1160.11">
    <property type="entry name" value="Paired amphipathic helix"/>
    <property type="match status" value="2"/>
</dbReference>
<dbReference type="InterPro" id="IPR039774">
    <property type="entry name" value="Sin3-like"/>
</dbReference>
<dbReference type="EMBL" id="JACVVK020000430">
    <property type="protein sequence ID" value="KAK7474624.1"/>
    <property type="molecule type" value="Genomic_DNA"/>
</dbReference>
<sequence length="400" mass="43194">TTTTTAGPSAALFILDHVPGADNSKNSQPGQRRVMPGETFPRVIAPGGAQRFDNSDAGVAGLQFAGMAGYGQMTQQAHLAPSGLHSAAAATLSSVSTGGVAPAPTLHQAQVHQAAPGGPAPHPQQQSPLGATPGPQQQQQFQRLKVEDALSYLDQVKLQFGNQPQVYNDFLDIMKEFKSQTIDTPGVISRVSNLFKGHPELIVGFNTFLPPGYKIEVEREVISVYQPGQQVMSITSLNQAAGLTQAQSQPPKPPPHIPPPAPPQPQQAPPPPIHHSYHQPPRPAHQEVTPPIPHSSQPPSIPATPPHSSNQPVEFNHAINYVNKIKNRFQGQPEVYKQFLEILHTYQKEQRNLKEGIGGPGGKPLTETEVYAQVAKLFHNQEDLLAEFGQFLPDANWGQQ</sequence>
<evidence type="ECO:0000256" key="4">
    <source>
        <dbReference type="PROSITE-ProRule" id="PRU00810"/>
    </source>
</evidence>
<dbReference type="PANTHER" id="PTHR12346">
    <property type="entry name" value="SIN3B-RELATED"/>
    <property type="match status" value="1"/>
</dbReference>
<evidence type="ECO:0000256" key="5">
    <source>
        <dbReference type="SAM" id="MobiDB-lite"/>
    </source>
</evidence>
<dbReference type="InterPro" id="IPR036600">
    <property type="entry name" value="PAH_sf"/>
</dbReference>
<dbReference type="Proteomes" id="UP001519460">
    <property type="component" value="Unassembled WGS sequence"/>
</dbReference>
<feature type="region of interest" description="Disordered" evidence="5">
    <location>
        <begin position="241"/>
        <end position="313"/>
    </location>
</feature>
<dbReference type="SUPFAM" id="SSF47762">
    <property type="entry name" value="PAH2 domain"/>
    <property type="match status" value="2"/>
</dbReference>
<reference evidence="6 7" key="1">
    <citation type="journal article" date="2023" name="Sci. Data">
        <title>Genome assembly of the Korean intertidal mud-creeper Batillaria attramentaria.</title>
        <authorList>
            <person name="Patra A.K."/>
            <person name="Ho P.T."/>
            <person name="Jun S."/>
            <person name="Lee S.J."/>
            <person name="Kim Y."/>
            <person name="Won Y.J."/>
        </authorList>
    </citation>
    <scope>NUCLEOTIDE SEQUENCE [LARGE SCALE GENOMIC DNA]</scope>
    <source>
        <strain evidence="6">Wonlab-2016</strain>
    </source>
</reference>
<evidence type="ECO:0000313" key="6">
    <source>
        <dbReference type="EMBL" id="KAK7474624.1"/>
    </source>
</evidence>
<dbReference type="PANTHER" id="PTHR12346:SF0">
    <property type="entry name" value="SIN3A, ISOFORM G"/>
    <property type="match status" value="1"/>
</dbReference>
<accession>A0ABD0JI59</accession>
<feature type="region of interest" description="Disordered" evidence="5">
    <location>
        <begin position="109"/>
        <end position="138"/>
    </location>
</feature>
<feature type="compositionally biased region" description="Pro residues" evidence="5">
    <location>
        <begin position="250"/>
        <end position="273"/>
    </location>
</feature>
<dbReference type="GO" id="GO:0005634">
    <property type="term" value="C:nucleus"/>
    <property type="evidence" value="ECO:0007669"/>
    <property type="project" value="UniProtKB-SubCell"/>
</dbReference>
<comment type="caution">
    <text evidence="6">The sequence shown here is derived from an EMBL/GenBank/DDBJ whole genome shotgun (WGS) entry which is preliminary data.</text>
</comment>
<dbReference type="FunFam" id="1.20.1160.11:FF:000001">
    <property type="entry name" value="Paired amphipathic helix protein Sin3"/>
    <property type="match status" value="1"/>
</dbReference>
<dbReference type="AlphaFoldDB" id="A0ABD0JI59"/>
<dbReference type="InterPro" id="IPR003822">
    <property type="entry name" value="PAH"/>
</dbReference>
<evidence type="ECO:0000256" key="1">
    <source>
        <dbReference type="ARBA" id="ARBA00004123"/>
    </source>
</evidence>
<name>A0ABD0JI59_9CAEN</name>
<keyword evidence="7" id="KW-1185">Reference proteome</keyword>
<keyword evidence="3 4" id="KW-0539">Nucleus</keyword>
<dbReference type="FunFam" id="1.20.1160.11:FF:000004">
    <property type="entry name" value="Paired amphipathic helix protein Sin3a"/>
    <property type="match status" value="1"/>
</dbReference>
<protein>
    <recommendedName>
        <fullName evidence="8">Paired amphipathic helix protein Sin3a</fullName>
    </recommendedName>
</protein>
<dbReference type="PROSITE" id="PS51477">
    <property type="entry name" value="PAH"/>
    <property type="match status" value="2"/>
</dbReference>
<keyword evidence="2" id="KW-0678">Repressor</keyword>